<dbReference type="InterPro" id="IPR006621">
    <property type="entry name" value="Nose-resist-to-fluoxetine_N"/>
</dbReference>
<feature type="non-terminal residue" evidence="3">
    <location>
        <position position="1"/>
    </location>
</feature>
<feature type="transmembrane region" description="Helical" evidence="1">
    <location>
        <begin position="257"/>
        <end position="280"/>
    </location>
</feature>
<evidence type="ECO:0000313" key="3">
    <source>
        <dbReference type="EMBL" id="JAT32713.1"/>
    </source>
</evidence>
<dbReference type="InterPro" id="IPR002656">
    <property type="entry name" value="Acyl_transf_3_dom"/>
</dbReference>
<dbReference type="EMBL" id="GEBQ01007264">
    <property type="protein sequence ID" value="JAT32713.1"/>
    <property type="molecule type" value="Transcribed_RNA"/>
</dbReference>
<dbReference type="PANTHER" id="PTHR11161">
    <property type="entry name" value="O-ACYLTRANSFERASE"/>
    <property type="match status" value="1"/>
</dbReference>
<feature type="transmembrane region" description="Helical" evidence="1">
    <location>
        <begin position="21"/>
        <end position="39"/>
    </location>
</feature>
<gene>
    <name evidence="3" type="ORF">g.22883</name>
</gene>
<protein>
    <recommendedName>
        <fullName evidence="2">Nose resistant-to-fluoxetine protein N-terminal domain-containing protein</fullName>
    </recommendedName>
</protein>
<accession>A0A1B6M9V1</accession>
<feature type="transmembrane region" description="Helical" evidence="1">
    <location>
        <begin position="577"/>
        <end position="601"/>
    </location>
</feature>
<keyword evidence="1" id="KW-1133">Transmembrane helix</keyword>
<organism evidence="3">
    <name type="scientific">Graphocephala atropunctata</name>
    <dbReference type="NCBI Taxonomy" id="36148"/>
    <lineage>
        <taxon>Eukaryota</taxon>
        <taxon>Metazoa</taxon>
        <taxon>Ecdysozoa</taxon>
        <taxon>Arthropoda</taxon>
        <taxon>Hexapoda</taxon>
        <taxon>Insecta</taxon>
        <taxon>Pterygota</taxon>
        <taxon>Neoptera</taxon>
        <taxon>Paraneoptera</taxon>
        <taxon>Hemiptera</taxon>
        <taxon>Auchenorrhyncha</taxon>
        <taxon>Membracoidea</taxon>
        <taxon>Cicadellidae</taxon>
        <taxon>Cicadellinae</taxon>
        <taxon>Cicadellini</taxon>
        <taxon>Graphocephala</taxon>
    </lineage>
</organism>
<feature type="domain" description="Nose resistant-to-fluoxetine protein N-terminal" evidence="2">
    <location>
        <begin position="103"/>
        <end position="242"/>
    </location>
</feature>
<dbReference type="Pfam" id="PF20146">
    <property type="entry name" value="NRF"/>
    <property type="match status" value="1"/>
</dbReference>
<dbReference type="SMART" id="SM00703">
    <property type="entry name" value="NRF"/>
    <property type="match status" value="1"/>
</dbReference>
<keyword evidence="1" id="KW-0812">Transmembrane</keyword>
<feature type="transmembrane region" description="Helical" evidence="1">
    <location>
        <begin position="657"/>
        <end position="675"/>
    </location>
</feature>
<feature type="transmembrane region" description="Helical" evidence="1">
    <location>
        <begin position="407"/>
        <end position="426"/>
    </location>
</feature>
<dbReference type="Pfam" id="PF01757">
    <property type="entry name" value="Acyl_transf_3"/>
    <property type="match status" value="1"/>
</dbReference>
<evidence type="ECO:0000259" key="2">
    <source>
        <dbReference type="SMART" id="SM00703"/>
    </source>
</evidence>
<feature type="transmembrane region" description="Helical" evidence="1">
    <location>
        <begin position="621"/>
        <end position="645"/>
    </location>
</feature>
<feature type="transmembrane region" description="Helical" evidence="1">
    <location>
        <begin position="695"/>
        <end position="721"/>
    </location>
</feature>
<dbReference type="PANTHER" id="PTHR11161:SF0">
    <property type="entry name" value="O-ACYLTRANSFERASE LIKE PROTEIN"/>
    <property type="match status" value="1"/>
</dbReference>
<feature type="transmembrane region" description="Helical" evidence="1">
    <location>
        <begin position="549"/>
        <end position="565"/>
    </location>
</feature>
<name>A0A1B6M9V1_9HEMI</name>
<reference evidence="3" key="1">
    <citation type="submission" date="2015-11" db="EMBL/GenBank/DDBJ databases">
        <title>De novo transcriptome assembly of four potential Pierce s Disease insect vectors from Arizona vineyards.</title>
        <authorList>
            <person name="Tassone E.E."/>
        </authorList>
    </citation>
    <scope>NUCLEOTIDE SEQUENCE</scope>
</reference>
<feature type="transmembrane region" description="Helical" evidence="1">
    <location>
        <begin position="471"/>
        <end position="491"/>
    </location>
</feature>
<dbReference type="AlphaFoldDB" id="A0A1B6M9V1"/>
<feature type="transmembrane region" description="Helical" evidence="1">
    <location>
        <begin position="498"/>
        <end position="518"/>
    </location>
</feature>
<sequence length="750" mass="84003">TLGKLRYCVLHVFCQRRTTTIIMCGTVLCAVYFFLFLALPSDVRPYSKNDVKVAFEEVHKETVKISKHIRTLDIISRINSLNKQTDHDHELGELDNKVLEKHGTSCSDAVSVLEDALTKGNIWALQMIDASSKIPSGLLAGNLVDLGAYDECVDISVKSDDAPFVGKHCLTVMHFNFKSLPQVASPGVLSALGNSLAYTFALCLPSACSSEQLQHALSSLADDINYLITPGNLTIEFSVSDSDCHTNLTPTLGIAEVLGIVVTLGFVFLVVICTVVDLAIKDQKSREPSKCERVIVAFSIYTNGKRLLNTSYSEDTIQVLHCLKFISIAWVVIGHRVKFTAQAPLTNLLKLSSYIDDWTSMIILNATLSVDVFFVISGVLNTYIYMNMSSPTRLSILSTVASFIHRYIRLTPSYALMILVTATWLYRVGDGPVWDRLVGSAKDECVLYWWSSLLYINNYYNPNHNCMMQSWYLAADMQLFLLSPLVLYPLGRRPRVGLLILALLTVLSIIIPFLVAYVDYIKTPIPITFDSAKVAREMAELYVPTHTKTISYVVGIFTGYILHLVKSRKIKIQLNVMTNIIVWALAVASLSWALFGGHSLFELDSPYNRWESSLYIGFYRLFWSAGIAWFILACTTGYGGFINTLFSWPVWVPLGRLTYCIYLTHVAVILYSIGSMRQPQHFSYYSMIIKFFGEFVVATILAAMLSLLIEAPIMVLEKVLLNPKRGRRPARSTEDLSIESVKEIELPNVL</sequence>
<feature type="transmembrane region" description="Helical" evidence="1">
    <location>
        <begin position="361"/>
        <end position="386"/>
    </location>
</feature>
<evidence type="ECO:0000256" key="1">
    <source>
        <dbReference type="SAM" id="Phobius"/>
    </source>
</evidence>
<dbReference type="InterPro" id="IPR052728">
    <property type="entry name" value="O2_lipid_transport_reg"/>
</dbReference>
<dbReference type="GO" id="GO:0016747">
    <property type="term" value="F:acyltransferase activity, transferring groups other than amino-acyl groups"/>
    <property type="evidence" value="ECO:0007669"/>
    <property type="project" value="InterPro"/>
</dbReference>
<proteinExistence type="predicted"/>
<keyword evidence="1" id="KW-0472">Membrane</keyword>